<comment type="caution">
    <text evidence="2">The sequence shown here is derived from an EMBL/GenBank/DDBJ whole genome shotgun (WGS) entry which is preliminary data.</text>
</comment>
<dbReference type="Proteomes" id="UP000038010">
    <property type="component" value="Unassembled WGS sequence"/>
</dbReference>
<dbReference type="EMBL" id="LFJN01000019">
    <property type="protein sequence ID" value="KPI38446.1"/>
    <property type="molecule type" value="Genomic_DNA"/>
</dbReference>
<dbReference type="AlphaFoldDB" id="A0A0N1H8V2"/>
<reference evidence="2 3" key="1">
    <citation type="submission" date="2015-06" db="EMBL/GenBank/DDBJ databases">
        <title>Draft genome of the ant-associated black yeast Phialophora attae CBS 131958.</title>
        <authorList>
            <person name="Moreno L.F."/>
            <person name="Stielow B.J."/>
            <person name="de Hoog S."/>
            <person name="Vicente V.A."/>
            <person name="Weiss V.A."/>
            <person name="de Vries M."/>
            <person name="Cruz L.M."/>
            <person name="Souza E.M."/>
        </authorList>
    </citation>
    <scope>NUCLEOTIDE SEQUENCE [LARGE SCALE GENOMIC DNA]</scope>
    <source>
        <strain evidence="2 3">CBS 131958</strain>
    </source>
</reference>
<feature type="region of interest" description="Disordered" evidence="1">
    <location>
        <begin position="231"/>
        <end position="285"/>
    </location>
</feature>
<gene>
    <name evidence="2" type="ORF">AB675_12069</name>
</gene>
<organism evidence="2 3">
    <name type="scientific">Cyphellophora attinorum</name>
    <dbReference type="NCBI Taxonomy" id="1664694"/>
    <lineage>
        <taxon>Eukaryota</taxon>
        <taxon>Fungi</taxon>
        <taxon>Dikarya</taxon>
        <taxon>Ascomycota</taxon>
        <taxon>Pezizomycotina</taxon>
        <taxon>Eurotiomycetes</taxon>
        <taxon>Chaetothyriomycetidae</taxon>
        <taxon>Chaetothyriales</taxon>
        <taxon>Cyphellophoraceae</taxon>
        <taxon>Cyphellophora</taxon>
    </lineage>
</organism>
<protein>
    <submittedName>
        <fullName evidence="2">Uncharacterized protein</fullName>
    </submittedName>
</protein>
<evidence type="ECO:0000256" key="1">
    <source>
        <dbReference type="SAM" id="MobiDB-lite"/>
    </source>
</evidence>
<dbReference type="RefSeq" id="XP_017998409.1">
    <property type="nucleotide sequence ID" value="XM_018140969.1"/>
</dbReference>
<dbReference type="VEuPathDB" id="FungiDB:AB675_12069"/>
<feature type="compositionally biased region" description="Basic and acidic residues" evidence="1">
    <location>
        <begin position="274"/>
        <end position="285"/>
    </location>
</feature>
<keyword evidence="3" id="KW-1185">Reference proteome</keyword>
<accession>A0A0N1H8V2</accession>
<dbReference type="GeneID" id="28732850"/>
<evidence type="ECO:0000313" key="3">
    <source>
        <dbReference type="Proteomes" id="UP000038010"/>
    </source>
</evidence>
<name>A0A0N1H8V2_9EURO</name>
<proteinExistence type="predicted"/>
<sequence length="285" mass="32229">MSYNSITTIQHGPPALTPRFRLLDLAPEIRLMVLKELFQPIRLELQDRNCQCHDAEGRLMTVEQIRQQVPSVLLVNKLIYSEAIGLYKAWPVSLVTYDILPNDALTRVIAKGFQRVTQMFVDEETVILPERTLLPALQEVIIHLCWDDEYGTADNLDFGVTKENLLENILKRFDATNIAHAIKQAKEEGDLPYRLLTETEYMLCCEHDHCDPVWWQEIRVDVETRDFLYVGNTDPTEHEPGCPGTPEDGDDENGEGAEPANVEDGGVSVAVEGDENKENVEAIAV</sequence>
<evidence type="ECO:0000313" key="2">
    <source>
        <dbReference type="EMBL" id="KPI38446.1"/>
    </source>
</evidence>